<comment type="similarity">
    <text evidence="1">Belongs to the glycosyltransferase 2 family.</text>
</comment>
<organism evidence="6 7">
    <name type="scientific">Candidatus Woesebacteria bacterium GW2011_GWA1_40_43</name>
    <dbReference type="NCBI Taxonomy" id="1618553"/>
    <lineage>
        <taxon>Bacteria</taxon>
        <taxon>Candidatus Woeseibacteriota</taxon>
    </lineage>
</organism>
<dbReference type="Pfam" id="PF00535">
    <property type="entry name" value="Glycos_transf_2"/>
    <property type="match status" value="1"/>
</dbReference>
<dbReference type="Gene3D" id="3.90.550.10">
    <property type="entry name" value="Spore Coat Polysaccharide Biosynthesis Protein SpsA, Chain A"/>
    <property type="match status" value="1"/>
</dbReference>
<reference evidence="6 7" key="1">
    <citation type="journal article" date="2015" name="Nature">
        <title>rRNA introns, odd ribosomes, and small enigmatic genomes across a large radiation of phyla.</title>
        <authorList>
            <person name="Brown C.T."/>
            <person name="Hug L.A."/>
            <person name="Thomas B.C."/>
            <person name="Sharon I."/>
            <person name="Castelle C.J."/>
            <person name="Singh A."/>
            <person name="Wilkins M.J."/>
            <person name="Williams K.H."/>
            <person name="Banfield J.F."/>
        </authorList>
    </citation>
    <scope>NUCLEOTIDE SEQUENCE [LARGE SCALE GENOMIC DNA]</scope>
</reference>
<dbReference type="Proteomes" id="UP000034293">
    <property type="component" value="Unassembled WGS sequence"/>
</dbReference>
<evidence type="ECO:0000256" key="1">
    <source>
        <dbReference type="ARBA" id="ARBA00006739"/>
    </source>
</evidence>
<comment type="caution">
    <text evidence="6">The sequence shown here is derived from an EMBL/GenBank/DDBJ whole genome shotgun (WGS) entry which is preliminary data.</text>
</comment>
<dbReference type="EMBL" id="LBZA01000006">
    <property type="protein sequence ID" value="KKR64596.1"/>
    <property type="molecule type" value="Genomic_DNA"/>
</dbReference>
<dbReference type="PATRIC" id="fig|1618553.3.peg.94"/>
<dbReference type="InterPro" id="IPR029044">
    <property type="entry name" value="Nucleotide-diphossugar_trans"/>
</dbReference>
<dbReference type="Pfam" id="PF13231">
    <property type="entry name" value="PMT_2"/>
    <property type="match status" value="1"/>
</dbReference>
<dbReference type="AlphaFoldDB" id="A0A0G0SQB6"/>
<evidence type="ECO:0000256" key="3">
    <source>
        <dbReference type="ARBA" id="ARBA00022679"/>
    </source>
</evidence>
<protein>
    <submittedName>
        <fullName evidence="6">Glycosyl transferase family 2</fullName>
    </submittedName>
</protein>
<keyword evidence="3 6" id="KW-0808">Transferase</keyword>
<dbReference type="InterPro" id="IPR038731">
    <property type="entry name" value="RgtA/B/C-like"/>
</dbReference>
<evidence type="ECO:0000259" key="4">
    <source>
        <dbReference type="Pfam" id="PF00535"/>
    </source>
</evidence>
<proteinExistence type="inferred from homology"/>
<name>A0A0G0SQB6_9BACT</name>
<sequence>MQKNNRVSVVVVHYGHGSELFRCLDSLAKVKRKFRFTETILVDNNEEKIDKNKILKNYPWVRYIPAPKNLGWCEGHNLGFKLAKGEYIFSLDSDVLIDVKSFKSIYETIRNNQKIGIVSPRVRNISGEPFLGATLELTPLRGVFYLSFIKKSFLGNSIVKDHLISDWDRKTSRYVEVVQLGAFIMRKDAYEDMDGFDKDIFLYFHEDDVSKRLREKGWKLFFDSKSEAIHLESKWTPKNTAKIRKIWAKCRFHYFKKHYGVLSALLVETFARFSKYSLILMGIFFLGAFLRFYKIQPNLILNGEMGTDYMNVWNIIHGTRTFLIGPRTSHEWFFIPPISYWIYTFLLFLGKYNPVIVNIFWAFVGSSAILVCYYYVKKLFDEKVALIASFLLAVSPTWIYYTRASRYNAPAGIIFFPYLYYLAKSIKNNGKSLGILGFILGLSMSFFPSPFLLIPAAIVCFVFFKVKPRFKYVLYSFAGFLIPNITFVLYEISDKFAITTQILSWIPYRILGFFGLYHKNTVSSQVLSQNVLSIYKFFEETFVPSSVLVSVIIFSFIIIGSIVWFAKSLKNKNKKMAFILVFINLAVSYLGLFVHGDPPPHYYLVIFPVPLILAGYILVKTFKKTSVLILFTLLLGGLGIWNLDVTNWFYQDKPLSSYSESLPPYIVQLAAVNEILLNSKDAEFSVARIGMYDQFDNNFANNYIYLLTIRGAKVKSGAKVQYTIVEDGNAGKTALGREIWTGGGLQIFKLTK</sequence>
<dbReference type="GO" id="GO:0016757">
    <property type="term" value="F:glycosyltransferase activity"/>
    <property type="evidence" value="ECO:0007669"/>
    <property type="project" value="UniProtKB-KW"/>
</dbReference>
<accession>A0A0G0SQB6</accession>
<evidence type="ECO:0000313" key="7">
    <source>
        <dbReference type="Proteomes" id="UP000034293"/>
    </source>
</evidence>
<feature type="domain" description="Glycosyltransferase 2-like" evidence="4">
    <location>
        <begin position="8"/>
        <end position="130"/>
    </location>
</feature>
<evidence type="ECO:0000313" key="6">
    <source>
        <dbReference type="EMBL" id="KKR64596.1"/>
    </source>
</evidence>
<dbReference type="PANTHER" id="PTHR43179">
    <property type="entry name" value="RHAMNOSYLTRANSFERASE WBBL"/>
    <property type="match status" value="1"/>
</dbReference>
<evidence type="ECO:0000256" key="2">
    <source>
        <dbReference type="ARBA" id="ARBA00022676"/>
    </source>
</evidence>
<dbReference type="InterPro" id="IPR001173">
    <property type="entry name" value="Glyco_trans_2-like"/>
</dbReference>
<dbReference type="PANTHER" id="PTHR43179:SF12">
    <property type="entry name" value="GALACTOFURANOSYLTRANSFERASE GLFT2"/>
    <property type="match status" value="1"/>
</dbReference>
<gene>
    <name evidence="6" type="ORF">UU02_C0006G0003</name>
</gene>
<evidence type="ECO:0000259" key="5">
    <source>
        <dbReference type="Pfam" id="PF13231"/>
    </source>
</evidence>
<dbReference type="SUPFAM" id="SSF53448">
    <property type="entry name" value="Nucleotide-diphospho-sugar transferases"/>
    <property type="match status" value="1"/>
</dbReference>
<feature type="domain" description="Glycosyltransferase RgtA/B/C/D-like" evidence="5">
    <location>
        <begin position="336"/>
        <end position="475"/>
    </location>
</feature>
<keyword evidence="2" id="KW-0328">Glycosyltransferase</keyword>